<dbReference type="STRING" id="46731.A0A3M6TMT5"/>
<dbReference type="PANTHER" id="PTHR46289">
    <property type="entry name" value="52 KDA REPRESSOR OF THE INHIBITOR OF THE PROTEIN KINASE-LIKE PROTEIN-RELATED"/>
    <property type="match status" value="1"/>
</dbReference>
<organism evidence="1 2">
    <name type="scientific">Pocillopora damicornis</name>
    <name type="common">Cauliflower coral</name>
    <name type="synonym">Millepora damicornis</name>
    <dbReference type="NCBI Taxonomy" id="46731"/>
    <lineage>
        <taxon>Eukaryota</taxon>
        <taxon>Metazoa</taxon>
        <taxon>Cnidaria</taxon>
        <taxon>Anthozoa</taxon>
        <taxon>Hexacorallia</taxon>
        <taxon>Scleractinia</taxon>
        <taxon>Astrocoeniina</taxon>
        <taxon>Pocilloporidae</taxon>
        <taxon>Pocillopora</taxon>
    </lineage>
</organism>
<accession>A0A3M6TMT5</accession>
<evidence type="ECO:0000313" key="1">
    <source>
        <dbReference type="EMBL" id="RMX42564.1"/>
    </source>
</evidence>
<dbReference type="InterPro" id="IPR052958">
    <property type="entry name" value="IFN-induced_PKR_regulator"/>
</dbReference>
<dbReference type="Proteomes" id="UP000275408">
    <property type="component" value="Unassembled WGS sequence"/>
</dbReference>
<keyword evidence="2" id="KW-1185">Reference proteome</keyword>
<dbReference type="AlphaFoldDB" id="A0A3M6TMT5"/>
<evidence type="ECO:0000313" key="2">
    <source>
        <dbReference type="Proteomes" id="UP000275408"/>
    </source>
</evidence>
<protein>
    <recommendedName>
        <fullName evidence="3">Reverse transcriptase domain-containing protein</fullName>
    </recommendedName>
</protein>
<reference evidence="1 2" key="1">
    <citation type="journal article" date="2018" name="Sci. Rep.">
        <title>Comparative analysis of the Pocillopora damicornis genome highlights role of immune system in coral evolution.</title>
        <authorList>
            <person name="Cunning R."/>
            <person name="Bay R.A."/>
            <person name="Gillette P."/>
            <person name="Baker A.C."/>
            <person name="Traylor-Knowles N."/>
        </authorList>
    </citation>
    <scope>NUCLEOTIDE SEQUENCE [LARGE SCALE GENOMIC DNA]</scope>
    <source>
        <strain evidence="1">RSMAS</strain>
        <tissue evidence="1">Whole animal</tissue>
    </source>
</reference>
<dbReference type="PANTHER" id="PTHR46289:SF14">
    <property type="entry name" value="DUF4371 DOMAIN-CONTAINING PROTEIN"/>
    <property type="match status" value="1"/>
</dbReference>
<sequence length="373" mass="42612">MQLASRFSKDNKAGAEIFSLVPSAVNSLGTLKPIAAKLQKKDQDVFRAYSMIDDTIKAVARVRSNIEEECHEWFEDASILADKIGATVSVPRITGRQEHRNNAPSVNPESHYRVNVAIPFIEHLLEEMSSRFSEDNRIGAEIFPLVPSAVVKHDSLQFGTPPVKNSWICPCFVLFVNDLPLNVHTQIDMFADDTTLLASSDYINVEELKNTLSREVSNVDEWATNNKLQLNYSETKTVLIDGPRLRKRLTLHRKMELKRSTLEQVESVKLLSLELDEQLSFDVHIDSLCKKISKRIGILNRIKAYLPRTERILYYNSLIKPLILYCSVTWTSCCSHDNINNIFKLQQRCARIILDAQQRHGTMDLFNILGWVR</sequence>
<comment type="caution">
    <text evidence="1">The sequence shown here is derived from an EMBL/GenBank/DDBJ whole genome shotgun (WGS) entry which is preliminary data.</text>
</comment>
<name>A0A3M6TMT5_POCDA</name>
<proteinExistence type="predicted"/>
<evidence type="ECO:0008006" key="3">
    <source>
        <dbReference type="Google" id="ProtNLM"/>
    </source>
</evidence>
<gene>
    <name evidence="1" type="ORF">pdam_00016888</name>
</gene>
<dbReference type="EMBL" id="RCHS01003332">
    <property type="protein sequence ID" value="RMX42564.1"/>
    <property type="molecule type" value="Genomic_DNA"/>
</dbReference>
<dbReference type="OrthoDB" id="5987583at2759"/>